<keyword evidence="2" id="KW-1185">Reference proteome</keyword>
<evidence type="ECO:0000313" key="2">
    <source>
        <dbReference type="Proteomes" id="UP000824881"/>
    </source>
</evidence>
<name>A0ACB7IQZ8_PLECO</name>
<proteinExistence type="predicted"/>
<organism evidence="1 2">
    <name type="scientific">Pleurotus cornucopiae</name>
    <name type="common">Cornucopia mushroom</name>
    <dbReference type="NCBI Taxonomy" id="5321"/>
    <lineage>
        <taxon>Eukaryota</taxon>
        <taxon>Fungi</taxon>
        <taxon>Dikarya</taxon>
        <taxon>Basidiomycota</taxon>
        <taxon>Agaricomycotina</taxon>
        <taxon>Agaricomycetes</taxon>
        <taxon>Agaricomycetidae</taxon>
        <taxon>Agaricales</taxon>
        <taxon>Pleurotineae</taxon>
        <taxon>Pleurotaceae</taxon>
        <taxon>Pleurotus</taxon>
    </lineage>
</organism>
<dbReference type="EMBL" id="WQMT02000007">
    <property type="protein sequence ID" value="KAG9220634.1"/>
    <property type="molecule type" value="Genomic_DNA"/>
</dbReference>
<comment type="caution">
    <text evidence="1">The sequence shown here is derived from an EMBL/GenBank/DDBJ whole genome shotgun (WGS) entry which is preliminary data.</text>
</comment>
<accession>A0ACB7IQZ8</accession>
<dbReference type="Proteomes" id="UP000824881">
    <property type="component" value="Unassembled WGS sequence"/>
</dbReference>
<sequence>MSNPFGEKRTRSQLVLPDLDFSLQQSPMKNAKTMAKNSQQPSTSDLKLPEELDMDTPKANARQMGGSDMVMAGEDSDDELLLSPGKTSNSRDLPHNGNFGVKRPSSPTHHDSYTGRPSGSVPPSPSVRHSKRARRGLEVLEVLGETLNTKLQDGERTVRASSEPRIIAATRKKRKRSATPSSTSKKPASSASSSSRPVFEYEPKSRASSVPLFPTTFNPILPDVPHYDLHNLPSSPRRPRSRSPSKEQEPKLRIFSNPILPSERLEAIPDETLMEVDQVPQSHSDSALLTGIERGSMSPLTEPPSPVTPPPATSSPDIPEVPPQIETIIEEVNGGPSLLSNNLMDLSPLTSAHSGSSTPSPIQTLATLPVAEVPPVVEQIPAIEPAQPETSLPATRQRAAKGKSRLPRPSSIVDLPSAASSSTKTHLPQAKPDAKAPSSKVAGKARAVNGIAGPSKTTAGAPPAKPNAFSILMAAGKSKTNDAPKPRGRPSKASAQFAKSSKPVVKPDPKPAVAPEKPKVTLKSKMRPREKPKPVLVVPASLFPPESAEQSDEDPPKSKTPSPVLLAHPINEPEPVSNQEPAPDPDPDPAPSPIGVSLFIPPVDKASPSDMIVEEDAQPTEERADMIPTNGTEQRKEDDEPDLPLPEPESAPLEKEVSAPSTVPIVTSATPTSPDVADEGPPGSVVIEPLAPPQPPSPSRKRKKGLPRSSIPETPPRRVTRSTSQQHKPNEESNVGAPSESNATQDPTPSVDEVIQPSVASGAADSTEDTDAMVISAPTSPKKQAGPSRRSLGRASKIPLPTTPAKASAPKRTYGSPSPSKIARASSMYLPRAGTAGPSSLSNLSDALDKLRMPPPSRPNTSMGFNRNTNDNDDEDTAKTVDDSAINRRTSLTRAATLDTSALVPKALSKTNAPTTSSKKTTNGLVQKPMTNFFGLQSGGKAGERNSILSKPGSGPRIFGLGRGRVAPRASKKTTLPSVMHSPVKGDGNNGDDGSDNDIEVSDVPPRTTETSTDVFMAPPVPREDVDEDMAVILDKKGKDSKKKDAWSKNASRRASLAFQGLSQSLSSLPKPSAPGLMGPPATPKGTRSSSSMYPAATTAELGEASGTENNTPPSGRVTRSSAAKTAPGALGKIKAGTGGHVSSSRKDAENGDTQNKVESLSILDDCTVFLDVRTDEGEDAGELFLEMLRRLGARILSSVGSTCTHVVYKNGLTSTVNKWRKLKNKPHVVGIAWVVECAERKEKADETPHLIDLEGVNVAGVVKRRRSMLPRFIARELEEENSQQNGDKEGNGEAEKSTSSIVLEDDLPPLEIIRRRTMGIAS</sequence>
<reference evidence="1 2" key="1">
    <citation type="journal article" date="2021" name="Appl. Environ. Microbiol.">
        <title>Genetic linkage and physical mapping for an oyster mushroom Pleurotus cornucopiae and QTL analysis for the trait cap color.</title>
        <authorList>
            <person name="Zhang Y."/>
            <person name="Gao W."/>
            <person name="Sonnenberg A."/>
            <person name="Chen Q."/>
            <person name="Zhang J."/>
            <person name="Huang C."/>
        </authorList>
    </citation>
    <scope>NUCLEOTIDE SEQUENCE [LARGE SCALE GENOMIC DNA]</scope>
    <source>
        <strain evidence="1">CCMSSC00406</strain>
    </source>
</reference>
<gene>
    <name evidence="1" type="ORF">CCMSSC00406_0003733</name>
</gene>
<protein>
    <submittedName>
        <fullName evidence="1">Uncharacterized protein</fullName>
    </submittedName>
</protein>
<evidence type="ECO:0000313" key="1">
    <source>
        <dbReference type="EMBL" id="KAG9220634.1"/>
    </source>
</evidence>